<evidence type="ECO:0008006" key="3">
    <source>
        <dbReference type="Google" id="ProtNLM"/>
    </source>
</evidence>
<dbReference type="Proteomes" id="UP000272400">
    <property type="component" value="Unassembled WGS sequence"/>
</dbReference>
<comment type="caution">
    <text evidence="1">The sequence shown here is derived from an EMBL/GenBank/DDBJ whole genome shotgun (WGS) entry which is preliminary data.</text>
</comment>
<dbReference type="OrthoDB" id="3473309at2"/>
<accession>A0A3N1DBW4</accession>
<dbReference type="AlphaFoldDB" id="A0A3N1DBW4"/>
<sequence length="183" mass="20143">MARYGVGRSTLEKWFRERAENGHPEPDGAGGRTLTWDADAWHAWYTAREASPAAPEGLLSREGLAARHGLSKHALKELWAARETNGHPQPALVKGKALYWDGDAWAAWYRALPTGPEPDPDALVTLAEAGRLLGLSPGSVTVYASRPPKGWPAPVEEVALGGGRVRRLYRRDDVLSYRRAQDR</sequence>
<evidence type="ECO:0000313" key="2">
    <source>
        <dbReference type="Proteomes" id="UP000272400"/>
    </source>
</evidence>
<evidence type="ECO:0000313" key="1">
    <source>
        <dbReference type="EMBL" id="ROO91012.1"/>
    </source>
</evidence>
<name>A0A3N1DBW4_9ACTN</name>
<gene>
    <name evidence="1" type="ORF">EDD29_8754</name>
</gene>
<protein>
    <recommendedName>
        <fullName evidence="3">Helix-turn-helix protein</fullName>
    </recommendedName>
</protein>
<organism evidence="1 2">
    <name type="scientific">Actinocorallia herbida</name>
    <dbReference type="NCBI Taxonomy" id="58109"/>
    <lineage>
        <taxon>Bacteria</taxon>
        <taxon>Bacillati</taxon>
        <taxon>Actinomycetota</taxon>
        <taxon>Actinomycetes</taxon>
        <taxon>Streptosporangiales</taxon>
        <taxon>Thermomonosporaceae</taxon>
        <taxon>Actinocorallia</taxon>
    </lineage>
</organism>
<dbReference type="EMBL" id="RJKE01000001">
    <property type="protein sequence ID" value="ROO91012.1"/>
    <property type="molecule type" value="Genomic_DNA"/>
</dbReference>
<reference evidence="1 2" key="1">
    <citation type="submission" date="2018-11" db="EMBL/GenBank/DDBJ databases">
        <title>Sequencing the genomes of 1000 actinobacteria strains.</title>
        <authorList>
            <person name="Klenk H.-P."/>
        </authorList>
    </citation>
    <scope>NUCLEOTIDE SEQUENCE [LARGE SCALE GENOMIC DNA]</scope>
    <source>
        <strain evidence="1 2">DSM 44254</strain>
    </source>
</reference>
<keyword evidence="2" id="KW-1185">Reference proteome</keyword>
<proteinExistence type="predicted"/>